<feature type="transmembrane region" description="Helical" evidence="1">
    <location>
        <begin position="511"/>
        <end position="537"/>
    </location>
</feature>
<protein>
    <submittedName>
        <fullName evidence="3">Uncharacterized protein</fullName>
    </submittedName>
</protein>
<gene>
    <name evidence="3" type="ORF">CYCCA115_LOCUS13221</name>
</gene>
<feature type="signal peptide" evidence="2">
    <location>
        <begin position="1"/>
        <end position="19"/>
    </location>
</feature>
<evidence type="ECO:0000313" key="4">
    <source>
        <dbReference type="Proteomes" id="UP001295423"/>
    </source>
</evidence>
<feature type="transmembrane region" description="Helical" evidence="1">
    <location>
        <begin position="81"/>
        <end position="98"/>
    </location>
</feature>
<feature type="transmembrane region" description="Helical" evidence="1">
    <location>
        <begin position="171"/>
        <end position="192"/>
    </location>
</feature>
<feature type="transmembrane region" description="Helical" evidence="1">
    <location>
        <begin position="127"/>
        <end position="151"/>
    </location>
</feature>
<dbReference type="Proteomes" id="UP001295423">
    <property type="component" value="Unassembled WGS sequence"/>
</dbReference>
<organism evidence="3 4">
    <name type="scientific">Cylindrotheca closterium</name>
    <dbReference type="NCBI Taxonomy" id="2856"/>
    <lineage>
        <taxon>Eukaryota</taxon>
        <taxon>Sar</taxon>
        <taxon>Stramenopiles</taxon>
        <taxon>Ochrophyta</taxon>
        <taxon>Bacillariophyta</taxon>
        <taxon>Bacillariophyceae</taxon>
        <taxon>Bacillariophycidae</taxon>
        <taxon>Bacillariales</taxon>
        <taxon>Bacillariaceae</taxon>
        <taxon>Cylindrotheca</taxon>
    </lineage>
</organism>
<keyword evidence="2" id="KW-0732">Signal</keyword>
<dbReference type="EMBL" id="CAKOGP040001792">
    <property type="protein sequence ID" value="CAJ1951754.1"/>
    <property type="molecule type" value="Genomic_DNA"/>
</dbReference>
<dbReference type="AlphaFoldDB" id="A0AAD2FSJ5"/>
<name>A0AAD2FSJ5_9STRA</name>
<feature type="transmembrane region" description="Helical" evidence="1">
    <location>
        <begin position="471"/>
        <end position="491"/>
    </location>
</feature>
<proteinExistence type="predicted"/>
<keyword evidence="1" id="KW-0812">Transmembrane</keyword>
<evidence type="ECO:0000256" key="2">
    <source>
        <dbReference type="SAM" id="SignalP"/>
    </source>
</evidence>
<reference evidence="3" key="1">
    <citation type="submission" date="2023-08" db="EMBL/GenBank/DDBJ databases">
        <authorList>
            <person name="Audoor S."/>
            <person name="Bilcke G."/>
        </authorList>
    </citation>
    <scope>NUCLEOTIDE SEQUENCE</scope>
</reference>
<keyword evidence="1" id="KW-1133">Transmembrane helix</keyword>
<feature type="chain" id="PRO_5042027711" evidence="2">
    <location>
        <begin position="20"/>
        <end position="556"/>
    </location>
</feature>
<keyword evidence="1" id="KW-0472">Membrane</keyword>
<evidence type="ECO:0000256" key="1">
    <source>
        <dbReference type="SAM" id="Phobius"/>
    </source>
</evidence>
<accession>A0AAD2FSJ5</accession>
<sequence>MSLLRILLTAVWLSHAVFGFILAPTTRTNIHSLSSFISRHRDEFPSSPVSTSLTLALEGESHTSLVSENGSVLDQVLHNPTFWSFNVMLVIVFLLYSWESFVEYAKEECPPAIVPVIEKILGEMGGLGFIGLLLSALLNQAAFGEVVGNISERFLGEPSTLLESFEFLHEVFFQAAIAFFATSAFIIVRVLMSFKAILELSSEQSENFGGSDAASQELSCTVARILNAPTLEKATLIRNCDEQEGLECEVDLEDGFVRKLAVQQVNPLWRELTLTPRARASEILVLRERLKKEFNLDEDFEIRKYLEQGFATCNLDLVEISPLSWVPLIPLIALANSVDLSHDVVNPAAGNSVETSGFFLSTPLFFFPKLLIELLNIGWFAINFVKMTSIKNMLLPTVVRVEGEEGRGRLLPPAVEFDDQRKAFQANSSPFWISWIEKIYATPATNRLEELFGIAGGSGLSFYLNSIKFQTWLVVASLVVFTSNILPRDVYALTHLDSVQVGSPENLVPEVLVFGLFALINVTQIFVVPITVLNFCLISCVESFVDTEAQEDIPNA</sequence>
<keyword evidence="4" id="KW-1185">Reference proteome</keyword>
<comment type="caution">
    <text evidence="3">The sequence shown here is derived from an EMBL/GenBank/DDBJ whole genome shotgun (WGS) entry which is preliminary data.</text>
</comment>
<evidence type="ECO:0000313" key="3">
    <source>
        <dbReference type="EMBL" id="CAJ1951754.1"/>
    </source>
</evidence>